<protein>
    <recommendedName>
        <fullName evidence="1">F-box domain-containing protein</fullName>
    </recommendedName>
</protein>
<dbReference type="Pfam" id="PF12937">
    <property type="entry name" value="F-box-like"/>
    <property type="match status" value="1"/>
</dbReference>
<accession>A0A5N7CJ90</accession>
<organism evidence="2">
    <name type="scientific">Petromyces alliaceus</name>
    <name type="common">Aspergillus alliaceus</name>
    <dbReference type="NCBI Taxonomy" id="209559"/>
    <lineage>
        <taxon>Eukaryota</taxon>
        <taxon>Fungi</taxon>
        <taxon>Dikarya</taxon>
        <taxon>Ascomycota</taxon>
        <taxon>Pezizomycotina</taxon>
        <taxon>Eurotiomycetes</taxon>
        <taxon>Eurotiomycetidae</taxon>
        <taxon>Eurotiales</taxon>
        <taxon>Aspergillaceae</taxon>
        <taxon>Aspergillus</taxon>
        <taxon>Aspergillus subgen. Circumdati</taxon>
    </lineage>
</organism>
<dbReference type="SMART" id="SM00256">
    <property type="entry name" value="FBOX"/>
    <property type="match status" value="1"/>
</dbReference>
<dbReference type="AlphaFoldDB" id="A0A5N7CJ90"/>
<evidence type="ECO:0000313" key="2">
    <source>
        <dbReference type="EMBL" id="KAE8393523.1"/>
    </source>
</evidence>
<name>A0A5N7CJ90_PETAA</name>
<sequence length="194" mass="21805">MDSSSRAGLLSLPTELLLIILSHFDYSSKLALQWTCKSLNSVMKDHRFSRAYTMTDLLEIERWPCFSMGQQGEGTKQPIGGLDYFACHICFKIRSAEYFSNAMMKGHRGKLSPTLSPERAHRFCIPCGVRFYRYHPGVRLQYGGATGGDGVVCYKCHRFKKVVGLVGFKERTCGACLRSQSLSFNGDEEGTPYC</sequence>
<dbReference type="InterPro" id="IPR001810">
    <property type="entry name" value="F-box_dom"/>
</dbReference>
<dbReference type="InterPro" id="IPR036047">
    <property type="entry name" value="F-box-like_dom_sf"/>
</dbReference>
<evidence type="ECO:0000259" key="1">
    <source>
        <dbReference type="PROSITE" id="PS50181"/>
    </source>
</evidence>
<gene>
    <name evidence="2" type="ORF">BDV23DRAFT_149343</name>
</gene>
<reference evidence="2" key="1">
    <citation type="submission" date="2019-04" db="EMBL/GenBank/DDBJ databases">
        <title>Friends and foes A comparative genomics studyof 23 Aspergillus species from section Flavi.</title>
        <authorList>
            <consortium name="DOE Joint Genome Institute"/>
            <person name="Kjaerbolling I."/>
            <person name="Vesth T."/>
            <person name="Frisvad J.C."/>
            <person name="Nybo J.L."/>
            <person name="Theobald S."/>
            <person name="Kildgaard S."/>
            <person name="Isbrandt T."/>
            <person name="Kuo A."/>
            <person name="Sato A."/>
            <person name="Lyhne E.K."/>
            <person name="Kogle M.E."/>
            <person name="Wiebenga A."/>
            <person name="Kun R.S."/>
            <person name="Lubbers R.J."/>
            <person name="Makela M.R."/>
            <person name="Barry K."/>
            <person name="Chovatia M."/>
            <person name="Clum A."/>
            <person name="Daum C."/>
            <person name="Haridas S."/>
            <person name="He G."/>
            <person name="LaButti K."/>
            <person name="Lipzen A."/>
            <person name="Mondo S."/>
            <person name="Riley R."/>
            <person name="Salamov A."/>
            <person name="Simmons B.A."/>
            <person name="Magnuson J.K."/>
            <person name="Henrissat B."/>
            <person name="Mortensen U.H."/>
            <person name="Larsen T.O."/>
            <person name="Devries R.P."/>
            <person name="Grigoriev I.V."/>
            <person name="Machida M."/>
            <person name="Baker S.E."/>
            <person name="Andersen M.R."/>
        </authorList>
    </citation>
    <scope>NUCLEOTIDE SEQUENCE [LARGE SCALE GENOMIC DNA]</scope>
    <source>
        <strain evidence="2">IBT 14317</strain>
    </source>
</reference>
<dbReference type="OrthoDB" id="4172504at2759"/>
<dbReference type="PROSITE" id="PS50181">
    <property type="entry name" value="FBOX"/>
    <property type="match status" value="1"/>
</dbReference>
<dbReference type="Proteomes" id="UP000326877">
    <property type="component" value="Unassembled WGS sequence"/>
</dbReference>
<proteinExistence type="predicted"/>
<dbReference type="EMBL" id="ML735229">
    <property type="protein sequence ID" value="KAE8393523.1"/>
    <property type="molecule type" value="Genomic_DNA"/>
</dbReference>
<feature type="domain" description="F-box" evidence="1">
    <location>
        <begin position="6"/>
        <end position="55"/>
    </location>
</feature>
<dbReference type="SUPFAM" id="SSF81383">
    <property type="entry name" value="F-box domain"/>
    <property type="match status" value="1"/>
</dbReference>